<keyword evidence="3" id="KW-1185">Reference proteome</keyword>
<accession>A0AAV2EA61</accession>
<organism evidence="2 3">
    <name type="scientific">Linum trigynum</name>
    <dbReference type="NCBI Taxonomy" id="586398"/>
    <lineage>
        <taxon>Eukaryota</taxon>
        <taxon>Viridiplantae</taxon>
        <taxon>Streptophyta</taxon>
        <taxon>Embryophyta</taxon>
        <taxon>Tracheophyta</taxon>
        <taxon>Spermatophyta</taxon>
        <taxon>Magnoliopsida</taxon>
        <taxon>eudicotyledons</taxon>
        <taxon>Gunneridae</taxon>
        <taxon>Pentapetalae</taxon>
        <taxon>rosids</taxon>
        <taxon>fabids</taxon>
        <taxon>Malpighiales</taxon>
        <taxon>Linaceae</taxon>
        <taxon>Linum</taxon>
    </lineage>
</organism>
<reference evidence="2 3" key="1">
    <citation type="submission" date="2024-04" db="EMBL/GenBank/DDBJ databases">
        <authorList>
            <person name="Fracassetti M."/>
        </authorList>
    </citation>
    <scope>NUCLEOTIDE SEQUENCE [LARGE SCALE GENOMIC DNA]</scope>
</reference>
<feature type="compositionally biased region" description="Acidic residues" evidence="1">
    <location>
        <begin position="59"/>
        <end position="72"/>
    </location>
</feature>
<sequence length="151" mass="17407">MIIGFTYKLSEWQISLCIHIVDDDSLNVLFNFIVQNPYCLGAEISQGEDETWSVSFDHDYDDAEEEEEEPNDPPDYYLYGNEEDDELSYADSYSVIPIPIVAGFEGEFYKGHIFHSKQVVQVAIKYHTLSRMKIVLGWCDMDVEMLEANGQ</sequence>
<dbReference type="AlphaFoldDB" id="A0AAV2EA61"/>
<proteinExistence type="predicted"/>
<evidence type="ECO:0000313" key="2">
    <source>
        <dbReference type="EMBL" id="CAL1382677.1"/>
    </source>
</evidence>
<dbReference type="Proteomes" id="UP001497516">
    <property type="component" value="Chromosome 4"/>
</dbReference>
<evidence type="ECO:0000256" key="1">
    <source>
        <dbReference type="SAM" id="MobiDB-lite"/>
    </source>
</evidence>
<gene>
    <name evidence="2" type="ORF">LTRI10_LOCUS23991</name>
</gene>
<evidence type="ECO:0000313" key="3">
    <source>
        <dbReference type="Proteomes" id="UP001497516"/>
    </source>
</evidence>
<dbReference type="EMBL" id="OZ034817">
    <property type="protein sequence ID" value="CAL1382677.1"/>
    <property type="molecule type" value="Genomic_DNA"/>
</dbReference>
<name>A0AAV2EA61_9ROSI</name>
<protein>
    <submittedName>
        <fullName evidence="2">Uncharacterized protein</fullName>
    </submittedName>
</protein>
<feature type="region of interest" description="Disordered" evidence="1">
    <location>
        <begin position="57"/>
        <end position="78"/>
    </location>
</feature>